<evidence type="ECO:0000256" key="7">
    <source>
        <dbReference type="ARBA" id="ARBA00023136"/>
    </source>
</evidence>
<feature type="transmembrane region" description="Helical" evidence="8">
    <location>
        <begin position="6"/>
        <end position="22"/>
    </location>
</feature>
<feature type="transmembrane region" description="Helical" evidence="8">
    <location>
        <begin position="302"/>
        <end position="321"/>
    </location>
</feature>
<feature type="transmembrane region" description="Helical" evidence="8">
    <location>
        <begin position="395"/>
        <end position="414"/>
    </location>
</feature>
<organism evidence="9 10">
    <name type="scientific">Paenibacillus whitsoniae</name>
    <dbReference type="NCBI Taxonomy" id="2496558"/>
    <lineage>
        <taxon>Bacteria</taxon>
        <taxon>Bacillati</taxon>
        <taxon>Bacillota</taxon>
        <taxon>Bacilli</taxon>
        <taxon>Bacillales</taxon>
        <taxon>Paenibacillaceae</taxon>
        <taxon>Paenibacillus</taxon>
    </lineage>
</organism>
<evidence type="ECO:0000256" key="4">
    <source>
        <dbReference type="ARBA" id="ARBA00022692"/>
    </source>
</evidence>
<keyword evidence="6 8" id="KW-1133">Transmembrane helix</keyword>
<feature type="transmembrane region" description="Helical" evidence="8">
    <location>
        <begin position="96"/>
        <end position="114"/>
    </location>
</feature>
<dbReference type="Pfam" id="PF02040">
    <property type="entry name" value="ArsB"/>
    <property type="match status" value="1"/>
</dbReference>
<feature type="transmembrane region" description="Helical" evidence="8">
    <location>
        <begin position="61"/>
        <end position="84"/>
    </location>
</feature>
<keyword evidence="7 8" id="KW-0472">Membrane</keyword>
<comment type="subcellular location">
    <subcellularLocation>
        <location evidence="1">Cell membrane</location>
        <topology evidence="1">Multi-pass membrane protein</topology>
    </subcellularLocation>
</comment>
<proteinExistence type="inferred from homology"/>
<evidence type="ECO:0000256" key="2">
    <source>
        <dbReference type="ARBA" id="ARBA00006433"/>
    </source>
</evidence>
<dbReference type="GO" id="GO:0015105">
    <property type="term" value="F:arsenite transmembrane transporter activity"/>
    <property type="evidence" value="ECO:0007669"/>
    <property type="project" value="InterPro"/>
</dbReference>
<dbReference type="GO" id="GO:0046685">
    <property type="term" value="P:response to arsenic-containing substance"/>
    <property type="evidence" value="ECO:0007669"/>
    <property type="project" value="UniProtKB-KW"/>
</dbReference>
<reference evidence="9 10" key="1">
    <citation type="submission" date="2018-12" db="EMBL/GenBank/DDBJ databases">
        <title>Bacillus ochoae sp. nov., Paenibacillus whitsoniae sp. nov., Paenibacillus spiritus sp. nov. Isolated from the Mars Exploration Rover during spacecraft assembly.</title>
        <authorList>
            <person name="Seuylemezian A."/>
            <person name="Vaishampayan P."/>
        </authorList>
    </citation>
    <scope>NUCLEOTIDE SEQUENCE [LARGE SCALE GENOMIC DNA]</scope>
    <source>
        <strain evidence="9 10">MER 54</strain>
    </source>
</reference>
<evidence type="ECO:0000256" key="8">
    <source>
        <dbReference type="SAM" id="Phobius"/>
    </source>
</evidence>
<feature type="transmembrane region" description="Helical" evidence="8">
    <location>
        <begin position="120"/>
        <end position="136"/>
    </location>
</feature>
<sequence length="454" mass="50136">MFDITTAVISIVFVTVTLLIIWRPFGINESIPTTLGAVIFLALGIVPLTGVYHIASIVSGASITIISTIVMSIVLESIGVFRWAAINLAVRARGSGFALFWYINILCFLMTMFFNNDGSILITTPIIIQTLSILNLKMRQKIPYLISGALVATGASAPIGVSNLANLIALKTVGLDLNTYTSMMFVPAMSGIIAITYLLYVYFKREIPTKIMSLHPSSINAIVHDNSSTFHPLKVDPKDKGEVDWGLFRICILIVILIRCSFFLLTPLGVATEWPAIIGAIILIVVRWIRKGIGPKDILVKTPWHILIFAFSIYVIIYGLHNSGLTDFLVQWLGGAVAQNHFNAIFLMGLLLTAMSNLFNNLPSIMIGTLSLQNMGLDTFTMHTAYLATVIGADIGSLLLPMGTLASLIWMHLLRKHHIRFTWGQYMKVTIIVVPIGLFISLFSLYVWTGWLFK</sequence>
<dbReference type="PANTHER" id="PTHR43302">
    <property type="entry name" value="TRANSPORTER ARSB-RELATED"/>
    <property type="match status" value="1"/>
</dbReference>
<name>A0A430JGG5_9BACL</name>
<accession>A0A430JGG5</accession>
<feature type="transmembrane region" description="Helical" evidence="8">
    <location>
        <begin position="182"/>
        <end position="203"/>
    </location>
</feature>
<dbReference type="AlphaFoldDB" id="A0A430JGG5"/>
<dbReference type="PANTHER" id="PTHR43302:SF6">
    <property type="entry name" value="ARSENICAL PUMP MEMBRANE PROTEIN-RELATED"/>
    <property type="match status" value="1"/>
</dbReference>
<dbReference type="RefSeq" id="WP_126140714.1">
    <property type="nucleotide sequence ID" value="NZ_RXHU01000022.1"/>
</dbReference>
<keyword evidence="5" id="KW-0059">Arsenical resistance</keyword>
<feature type="transmembrane region" description="Helical" evidence="8">
    <location>
        <begin position="34"/>
        <end position="55"/>
    </location>
</feature>
<dbReference type="CDD" id="cd01118">
    <property type="entry name" value="ArsB_permease"/>
    <property type="match status" value="1"/>
</dbReference>
<feature type="transmembrane region" description="Helical" evidence="8">
    <location>
        <begin position="274"/>
        <end position="290"/>
    </location>
</feature>
<dbReference type="EMBL" id="RXHU01000022">
    <property type="protein sequence ID" value="RTE10132.1"/>
    <property type="molecule type" value="Genomic_DNA"/>
</dbReference>
<comment type="caution">
    <text evidence="9">The sequence shown here is derived from an EMBL/GenBank/DDBJ whole genome shotgun (WGS) entry which is preliminary data.</text>
</comment>
<evidence type="ECO:0000256" key="1">
    <source>
        <dbReference type="ARBA" id="ARBA00004651"/>
    </source>
</evidence>
<dbReference type="GO" id="GO:0005886">
    <property type="term" value="C:plasma membrane"/>
    <property type="evidence" value="ECO:0007669"/>
    <property type="project" value="UniProtKB-SubCell"/>
</dbReference>
<comment type="similarity">
    <text evidence="2">Belongs to the ArsB family.</text>
</comment>
<evidence type="ECO:0000256" key="6">
    <source>
        <dbReference type="ARBA" id="ARBA00022989"/>
    </source>
</evidence>
<dbReference type="Proteomes" id="UP000276128">
    <property type="component" value="Unassembled WGS sequence"/>
</dbReference>
<evidence type="ECO:0000256" key="3">
    <source>
        <dbReference type="ARBA" id="ARBA00022475"/>
    </source>
</evidence>
<feature type="transmembrane region" description="Helical" evidence="8">
    <location>
        <begin position="148"/>
        <end position="170"/>
    </location>
</feature>
<keyword evidence="3" id="KW-1003">Cell membrane</keyword>
<evidence type="ECO:0000313" key="10">
    <source>
        <dbReference type="Proteomes" id="UP000276128"/>
    </source>
</evidence>
<feature type="transmembrane region" description="Helical" evidence="8">
    <location>
        <begin position="426"/>
        <end position="448"/>
    </location>
</feature>
<dbReference type="OrthoDB" id="9774335at2"/>
<evidence type="ECO:0000313" key="9">
    <source>
        <dbReference type="EMBL" id="RTE10132.1"/>
    </source>
</evidence>
<keyword evidence="10" id="KW-1185">Reference proteome</keyword>
<evidence type="ECO:0000256" key="5">
    <source>
        <dbReference type="ARBA" id="ARBA00022849"/>
    </source>
</evidence>
<dbReference type="PRINTS" id="PR00758">
    <property type="entry name" value="ARSENICPUMP"/>
</dbReference>
<protein>
    <submittedName>
        <fullName evidence="9">Arsenic transporter</fullName>
    </submittedName>
</protein>
<feature type="transmembrane region" description="Helical" evidence="8">
    <location>
        <begin position="247"/>
        <end position="268"/>
    </location>
</feature>
<gene>
    <name evidence="9" type="ORF">EJQ19_08175</name>
</gene>
<dbReference type="InterPro" id="IPR000802">
    <property type="entry name" value="Arsenical_pump_ArsB"/>
</dbReference>
<keyword evidence="4 8" id="KW-0812">Transmembrane</keyword>